<dbReference type="Proteomes" id="UP001163714">
    <property type="component" value="Unassembled WGS sequence"/>
</dbReference>
<evidence type="ECO:0000313" key="2">
    <source>
        <dbReference type="EMBL" id="MCW3171384.1"/>
    </source>
</evidence>
<reference evidence="2" key="1">
    <citation type="submission" date="2022-10" db="EMBL/GenBank/DDBJ databases">
        <title>Shewanella flava sp. nov, isolated from the estuary of the Fenhe River into the Yellow River.</title>
        <authorList>
            <person name="Li Y."/>
        </authorList>
    </citation>
    <scope>NUCLEOTIDE SEQUENCE</scope>
    <source>
        <strain evidence="2">FYR11-62</strain>
    </source>
</reference>
<evidence type="ECO:0000256" key="1">
    <source>
        <dbReference type="SAM" id="Phobius"/>
    </source>
</evidence>
<keyword evidence="1" id="KW-0812">Transmembrane</keyword>
<sequence>MVFRPVRVAVGVTVLFSLVALFNIFVLEPNMSCEYDLTDLDFEQFAEGATHPVNIDTWFDKEKNQWCMYE</sequence>
<feature type="transmembrane region" description="Helical" evidence="1">
    <location>
        <begin position="6"/>
        <end position="27"/>
    </location>
</feature>
<protein>
    <submittedName>
        <fullName evidence="2">Uncharacterized protein</fullName>
    </submittedName>
</protein>
<proteinExistence type="predicted"/>
<evidence type="ECO:0000313" key="3">
    <source>
        <dbReference type="Proteomes" id="UP001163714"/>
    </source>
</evidence>
<keyword evidence="1" id="KW-0472">Membrane</keyword>
<accession>A0ABT3I5Y5</accession>
<keyword evidence="1" id="KW-1133">Transmembrane helix</keyword>
<organism evidence="2 3">
    <name type="scientific">Shewanella subflava</name>
    <dbReference type="NCBI Taxonomy" id="2986476"/>
    <lineage>
        <taxon>Bacteria</taxon>
        <taxon>Pseudomonadati</taxon>
        <taxon>Pseudomonadota</taxon>
        <taxon>Gammaproteobacteria</taxon>
        <taxon>Alteromonadales</taxon>
        <taxon>Shewanellaceae</taxon>
        <taxon>Shewanella</taxon>
    </lineage>
</organism>
<comment type="caution">
    <text evidence="2">The sequence shown here is derived from an EMBL/GenBank/DDBJ whole genome shotgun (WGS) entry which is preliminary data.</text>
</comment>
<keyword evidence="3" id="KW-1185">Reference proteome</keyword>
<name>A0ABT3I5Y5_9GAMM</name>
<gene>
    <name evidence="2" type="ORF">OHT75_02690</name>
</gene>
<dbReference type="EMBL" id="JAPDMX010000003">
    <property type="protein sequence ID" value="MCW3171384.1"/>
    <property type="molecule type" value="Genomic_DNA"/>
</dbReference>
<dbReference type="RefSeq" id="WP_264724871.1">
    <property type="nucleotide sequence ID" value="NZ_JAPDMX010000003.1"/>
</dbReference>